<dbReference type="OrthoDB" id="416496at2759"/>
<feature type="domain" description="RlmL ferredoxin-like" evidence="5">
    <location>
        <begin position="57"/>
        <end position="113"/>
    </location>
</feature>
<dbReference type="Gene3D" id="3.30.2130.30">
    <property type="match status" value="1"/>
</dbReference>
<dbReference type="PANTHER" id="PTHR47313">
    <property type="entry name" value="RIBOSOMAL RNA LARGE SUBUNIT METHYLTRANSFERASE K/L"/>
    <property type="match status" value="1"/>
</dbReference>
<dbReference type="EMBL" id="CM035421">
    <property type="protein sequence ID" value="KAH7387882.1"/>
    <property type="molecule type" value="Genomic_DNA"/>
</dbReference>
<dbReference type="CDD" id="cd11715">
    <property type="entry name" value="THUMP_AdoMetMT"/>
    <property type="match status" value="1"/>
</dbReference>
<dbReference type="EMBL" id="CM035421">
    <property type="protein sequence ID" value="KAH7387881.1"/>
    <property type="molecule type" value="Genomic_DNA"/>
</dbReference>
<dbReference type="Gene3D" id="3.40.50.150">
    <property type="entry name" value="Vaccinia Virus protein VP39"/>
    <property type="match status" value="1"/>
</dbReference>
<dbReference type="InterPro" id="IPR029063">
    <property type="entry name" value="SAM-dependent_MTases_sf"/>
</dbReference>
<protein>
    <submittedName>
        <fullName evidence="6">Uncharacterized protein</fullName>
    </submittedName>
</protein>
<reference evidence="6" key="1">
    <citation type="submission" date="2021-08" db="EMBL/GenBank/DDBJ databases">
        <title>WGS assembly of Ceratopteris richardii.</title>
        <authorList>
            <person name="Marchant D.B."/>
            <person name="Chen G."/>
            <person name="Jenkins J."/>
            <person name="Shu S."/>
            <person name="Leebens-Mack J."/>
            <person name="Grimwood J."/>
            <person name="Schmutz J."/>
            <person name="Soltis P."/>
            <person name="Soltis D."/>
            <person name="Chen Z.-H."/>
        </authorList>
    </citation>
    <scope>NUCLEOTIDE SEQUENCE</scope>
    <source>
        <strain evidence="6">Whitten #5841</strain>
        <tissue evidence="6">Leaf</tissue>
    </source>
</reference>
<evidence type="ECO:0000256" key="3">
    <source>
        <dbReference type="SAM" id="MobiDB-lite"/>
    </source>
</evidence>
<keyword evidence="7" id="KW-1185">Reference proteome</keyword>
<gene>
    <name evidence="6" type="ORF">KP509_16G046600</name>
</gene>
<feature type="domain" description="Ribosomal RNA large subunit methyltransferase K/L-like methyltransferase" evidence="4">
    <location>
        <begin position="319"/>
        <end position="506"/>
    </location>
</feature>
<dbReference type="InterPro" id="IPR000241">
    <property type="entry name" value="RlmKL-like_Mtase"/>
</dbReference>
<dbReference type="InterPro" id="IPR053943">
    <property type="entry name" value="RlmKL-like_Mtase_CS"/>
</dbReference>
<accession>A0A8T2SZA6</accession>
<organism evidence="6 7">
    <name type="scientific">Ceratopteris richardii</name>
    <name type="common">Triangle waterfern</name>
    <dbReference type="NCBI Taxonomy" id="49495"/>
    <lineage>
        <taxon>Eukaryota</taxon>
        <taxon>Viridiplantae</taxon>
        <taxon>Streptophyta</taxon>
        <taxon>Embryophyta</taxon>
        <taxon>Tracheophyta</taxon>
        <taxon>Polypodiopsida</taxon>
        <taxon>Polypodiidae</taxon>
        <taxon>Polypodiales</taxon>
        <taxon>Pteridineae</taxon>
        <taxon>Pteridaceae</taxon>
        <taxon>Parkerioideae</taxon>
        <taxon>Ceratopteris</taxon>
    </lineage>
</organism>
<dbReference type="PANTHER" id="PTHR47313:SF1">
    <property type="entry name" value="RIBOSOMAL RNA LARGE SUBUNIT METHYLTRANSFERASE K_L"/>
    <property type="match status" value="1"/>
</dbReference>
<feature type="region of interest" description="Disordered" evidence="3">
    <location>
        <begin position="1"/>
        <end position="21"/>
    </location>
</feature>
<dbReference type="Pfam" id="PF22020">
    <property type="entry name" value="RlmL_1st"/>
    <property type="match status" value="1"/>
</dbReference>
<dbReference type="EMBL" id="CM035421">
    <property type="protein sequence ID" value="KAH7387883.1"/>
    <property type="molecule type" value="Genomic_DNA"/>
</dbReference>
<dbReference type="SUPFAM" id="SSF53335">
    <property type="entry name" value="S-adenosyl-L-methionine-dependent methyltransferases"/>
    <property type="match status" value="1"/>
</dbReference>
<evidence type="ECO:0000259" key="4">
    <source>
        <dbReference type="Pfam" id="PF01170"/>
    </source>
</evidence>
<keyword evidence="1" id="KW-0489">Methyltransferase</keyword>
<dbReference type="OMA" id="YFATCIP"/>
<evidence type="ECO:0000313" key="7">
    <source>
        <dbReference type="Proteomes" id="UP000825935"/>
    </source>
</evidence>
<comment type="caution">
    <text evidence="6">The sequence shown here is derived from an EMBL/GenBank/DDBJ whole genome shotgun (WGS) entry which is preliminary data.</text>
</comment>
<dbReference type="GO" id="GO:0032259">
    <property type="term" value="P:methylation"/>
    <property type="evidence" value="ECO:0007669"/>
    <property type="project" value="UniProtKB-KW"/>
</dbReference>
<evidence type="ECO:0000256" key="2">
    <source>
        <dbReference type="ARBA" id="ARBA00022679"/>
    </source>
</evidence>
<dbReference type="Proteomes" id="UP000825935">
    <property type="component" value="Chromosome 16"/>
</dbReference>
<name>A0A8T2SZA6_CERRI</name>
<dbReference type="GO" id="GO:0043527">
    <property type="term" value="C:tRNA methyltransferase complex"/>
    <property type="evidence" value="ECO:0007669"/>
    <property type="project" value="UniProtKB-ARBA"/>
</dbReference>
<evidence type="ECO:0000313" key="6">
    <source>
        <dbReference type="EMBL" id="KAH7387880.1"/>
    </source>
</evidence>
<keyword evidence="2" id="KW-0808">Transferase</keyword>
<dbReference type="Pfam" id="PF01170">
    <property type="entry name" value="UPF0020"/>
    <property type="match status" value="1"/>
</dbReference>
<sequence>MLSVKNPELRLPPCSSTSISPASRSHRHLIERNIRPFRRCRPQIAISASSAPGECRFFATCAPGLEEVVAAELSSPLIAASEITPGSSGVAFTGSFRTAYNANLWLRCAVRVLVELASGPVPRSRTNRRSDPIYDFVREYVDWQTLLVKDDLNEDCGYNPDTVHAYNDKFISSSHVRSPASRSSVSSAIHPSLSRGSPWRFRTFAVQARTRDCPQVNNSMFASIRAKDAICDSIRYSCGGAKPSPPEDGGAAADVPLFLSIFRDTISLYRDMSGISLHRRGYRDAMHRASLNEAIAAGCLTIAGWNEDIAGFGGANSGRMKSNLSLLDPMCGSGTFLIEAALMACKHAPGLHRQRWPFHTWHDFNHTLWKECWDGAASARRTPPKGLTLMGNDIHEGALSLCMRDAATAGVDDLLDLSCKPCEDYAPHMKPSLVLVNPPWGARLGMSRADEPENVFPVWQGLGQFLKEQCNNADVYVLSGSSSATRGLRMKCDRKWPIVVGGIECKLLHYYVLPPKSYVNPTAAVEVAA</sequence>
<proteinExistence type="predicted"/>
<dbReference type="PROSITE" id="PS01261">
    <property type="entry name" value="UPF0020"/>
    <property type="match status" value="1"/>
</dbReference>
<dbReference type="AlphaFoldDB" id="A0A8T2SZA6"/>
<dbReference type="InterPro" id="IPR054170">
    <property type="entry name" value="RlmL_1st"/>
</dbReference>
<evidence type="ECO:0000259" key="5">
    <source>
        <dbReference type="Pfam" id="PF22020"/>
    </source>
</evidence>
<dbReference type="EMBL" id="CM035421">
    <property type="protein sequence ID" value="KAH7387880.1"/>
    <property type="molecule type" value="Genomic_DNA"/>
</dbReference>
<evidence type="ECO:0000256" key="1">
    <source>
        <dbReference type="ARBA" id="ARBA00022603"/>
    </source>
</evidence>
<dbReference type="GO" id="GO:0008168">
    <property type="term" value="F:methyltransferase activity"/>
    <property type="evidence" value="ECO:0007669"/>
    <property type="project" value="UniProtKB-KW"/>
</dbReference>